<dbReference type="GO" id="GO:0046872">
    <property type="term" value="F:metal ion binding"/>
    <property type="evidence" value="ECO:0007669"/>
    <property type="project" value="UniProtKB-KW"/>
</dbReference>
<dbReference type="InterPro" id="IPR036163">
    <property type="entry name" value="HMA_dom_sf"/>
</dbReference>
<evidence type="ECO:0000256" key="2">
    <source>
        <dbReference type="ARBA" id="ARBA00022723"/>
    </source>
</evidence>
<feature type="compositionally biased region" description="Basic and acidic residues" evidence="6">
    <location>
        <begin position="75"/>
        <end position="87"/>
    </location>
</feature>
<accession>A0A6D2K435</accession>
<dbReference type="PANTHER" id="PTHR45868">
    <property type="entry name" value="HEAVY METAL-ASSOCIATED ISOPRENYLATED PLANT PROTEIN 33-RELATED"/>
    <property type="match status" value="1"/>
</dbReference>
<feature type="region of interest" description="Disordered" evidence="6">
    <location>
        <begin position="75"/>
        <end position="171"/>
    </location>
</feature>
<dbReference type="Pfam" id="PF00403">
    <property type="entry name" value="HMA"/>
    <property type="match status" value="1"/>
</dbReference>
<keyword evidence="2" id="KW-0479">Metal-binding</keyword>
<keyword evidence="4" id="KW-0636">Prenylation</keyword>
<feature type="domain" description="HMA" evidence="7">
    <location>
        <begin position="13"/>
        <end position="76"/>
    </location>
</feature>
<dbReference type="SUPFAM" id="SSF55008">
    <property type="entry name" value="HMA, heavy metal-associated domain"/>
    <property type="match status" value="1"/>
</dbReference>
<name>A0A6D2K435_9BRAS</name>
<evidence type="ECO:0000256" key="4">
    <source>
        <dbReference type="ARBA" id="ARBA00023289"/>
    </source>
</evidence>
<dbReference type="Proteomes" id="UP000467841">
    <property type="component" value="Unassembled WGS sequence"/>
</dbReference>
<evidence type="ECO:0000313" key="8">
    <source>
        <dbReference type="EMBL" id="CAA7044223.1"/>
    </source>
</evidence>
<keyword evidence="1" id="KW-0488">Methylation</keyword>
<protein>
    <recommendedName>
        <fullName evidence="7">HMA domain-containing protein</fullName>
    </recommendedName>
</protein>
<feature type="compositionally biased region" description="Basic residues" evidence="6">
    <location>
        <begin position="123"/>
        <end position="134"/>
    </location>
</feature>
<evidence type="ECO:0000256" key="3">
    <source>
        <dbReference type="ARBA" id="ARBA00023288"/>
    </source>
</evidence>
<dbReference type="PROSITE" id="PS50846">
    <property type="entry name" value="HMA_2"/>
    <property type="match status" value="1"/>
</dbReference>
<dbReference type="Gene3D" id="3.30.70.100">
    <property type="match status" value="1"/>
</dbReference>
<dbReference type="AlphaFoldDB" id="A0A6D2K435"/>
<dbReference type="InterPro" id="IPR006121">
    <property type="entry name" value="HMA_dom"/>
</dbReference>
<dbReference type="PANTHER" id="PTHR45868:SF80">
    <property type="entry name" value="F15K9.8-RELATED"/>
    <property type="match status" value="1"/>
</dbReference>
<keyword evidence="9" id="KW-1185">Reference proteome</keyword>
<reference evidence="8" key="1">
    <citation type="submission" date="2020-01" db="EMBL/GenBank/DDBJ databases">
        <authorList>
            <person name="Mishra B."/>
        </authorList>
    </citation>
    <scope>NUCLEOTIDE SEQUENCE [LARGE SCALE GENOMIC DNA]</scope>
</reference>
<evidence type="ECO:0000256" key="1">
    <source>
        <dbReference type="ARBA" id="ARBA00022481"/>
    </source>
</evidence>
<evidence type="ECO:0000256" key="6">
    <source>
        <dbReference type="SAM" id="MobiDB-lite"/>
    </source>
</evidence>
<sequence length="199" mass="21572">MTKKPVTDQTLELKTWVLKVSIDCQGCQKKVQKILGGIQGVYATVVDAQHNKVTVTGAVDADKLIKRLGRSGKHAELILPEKKENNKKQSKNAKQSYQEDTGSESKAGMAAEDLNTGGDVGNRGKKMKKKKKKEKEKQSGTGRNAMTVVGSPVPTLPPLDPSNLPVNNGTDPYMVGVMDPIRSNADEYEDEQAGGCFIM</sequence>
<proteinExistence type="inferred from homology"/>
<evidence type="ECO:0000313" key="9">
    <source>
        <dbReference type="Proteomes" id="UP000467841"/>
    </source>
</evidence>
<keyword evidence="3" id="KW-0449">Lipoprotein</keyword>
<organism evidence="8 9">
    <name type="scientific">Microthlaspi erraticum</name>
    <dbReference type="NCBI Taxonomy" id="1685480"/>
    <lineage>
        <taxon>Eukaryota</taxon>
        <taxon>Viridiplantae</taxon>
        <taxon>Streptophyta</taxon>
        <taxon>Embryophyta</taxon>
        <taxon>Tracheophyta</taxon>
        <taxon>Spermatophyta</taxon>
        <taxon>Magnoliopsida</taxon>
        <taxon>eudicotyledons</taxon>
        <taxon>Gunneridae</taxon>
        <taxon>Pentapetalae</taxon>
        <taxon>rosids</taxon>
        <taxon>malvids</taxon>
        <taxon>Brassicales</taxon>
        <taxon>Brassicaceae</taxon>
        <taxon>Coluteocarpeae</taxon>
        <taxon>Microthlaspi</taxon>
    </lineage>
</organism>
<gene>
    <name evidence="8" type="ORF">MERR_LOCUS31458</name>
</gene>
<comment type="similarity">
    <text evidence="5">Belongs to the HIPP family.</text>
</comment>
<dbReference type="OrthoDB" id="689350at2759"/>
<dbReference type="CDD" id="cd00371">
    <property type="entry name" value="HMA"/>
    <property type="match status" value="1"/>
</dbReference>
<evidence type="ECO:0000256" key="5">
    <source>
        <dbReference type="ARBA" id="ARBA00024045"/>
    </source>
</evidence>
<comment type="caution">
    <text evidence="8">The sequence shown here is derived from an EMBL/GenBank/DDBJ whole genome shotgun (WGS) entry which is preliminary data.</text>
</comment>
<evidence type="ECO:0000259" key="7">
    <source>
        <dbReference type="PROSITE" id="PS50846"/>
    </source>
</evidence>
<dbReference type="EMBL" id="CACVBM020001296">
    <property type="protein sequence ID" value="CAA7044223.1"/>
    <property type="molecule type" value="Genomic_DNA"/>
</dbReference>